<comment type="subcellular location">
    <subcellularLocation>
        <location evidence="8">Cell membrane</location>
        <topology evidence="8">Multi-pass membrane protein</topology>
    </subcellularLocation>
    <subcellularLocation>
        <location evidence="1">Membrane</location>
        <topology evidence="1">Multi-pass membrane protein</topology>
    </subcellularLocation>
</comment>
<feature type="transmembrane region" description="Helical" evidence="8">
    <location>
        <begin position="272"/>
        <end position="291"/>
    </location>
</feature>
<evidence type="ECO:0000256" key="6">
    <source>
        <dbReference type="ARBA" id="ARBA00023136"/>
    </source>
</evidence>
<evidence type="ECO:0000256" key="4">
    <source>
        <dbReference type="ARBA" id="ARBA00022692"/>
    </source>
</evidence>
<evidence type="ECO:0000256" key="1">
    <source>
        <dbReference type="ARBA" id="ARBA00004141"/>
    </source>
</evidence>
<dbReference type="SUPFAM" id="SSF111352">
    <property type="entry name" value="Ammonium transporter"/>
    <property type="match status" value="1"/>
</dbReference>
<feature type="transmembrane region" description="Helical" evidence="8">
    <location>
        <begin position="50"/>
        <end position="68"/>
    </location>
</feature>
<dbReference type="EMBL" id="CP003108">
    <property type="protein sequence ID" value="AET67600.1"/>
    <property type="molecule type" value="Genomic_DNA"/>
</dbReference>
<keyword evidence="4 8" id="KW-0812">Transmembrane</keyword>
<accession>G7WDB5</accession>
<dbReference type="InterPro" id="IPR029020">
    <property type="entry name" value="Ammonium/urea_transptr"/>
</dbReference>
<dbReference type="GO" id="GO:0005886">
    <property type="term" value="C:plasma membrane"/>
    <property type="evidence" value="ECO:0007669"/>
    <property type="project" value="UniProtKB-SubCell"/>
</dbReference>
<keyword evidence="11" id="KW-1185">Reference proteome</keyword>
<keyword evidence="6 8" id="KW-0472">Membrane</keyword>
<feature type="domain" description="Ammonium transporter AmtB-like" evidence="9">
    <location>
        <begin position="19"/>
        <end position="411"/>
    </location>
</feature>
<feature type="transmembrane region" description="Helical" evidence="8">
    <location>
        <begin position="108"/>
        <end position="128"/>
    </location>
</feature>
<keyword evidence="7 8" id="KW-0924">Ammonia transport</keyword>
<dbReference type="NCBIfam" id="TIGR00836">
    <property type="entry name" value="amt"/>
    <property type="match status" value="1"/>
</dbReference>
<evidence type="ECO:0000256" key="3">
    <source>
        <dbReference type="ARBA" id="ARBA00022448"/>
    </source>
</evidence>
<reference evidence="11" key="1">
    <citation type="submission" date="2011-11" db="EMBL/GenBank/DDBJ databases">
        <title>Complete sequence of Desulfosporosinus orientis DSM 765.</title>
        <authorList>
            <person name="Lucas S."/>
            <person name="Han J."/>
            <person name="Lapidus A."/>
            <person name="Cheng J.-F."/>
            <person name="Goodwin L."/>
            <person name="Pitluck S."/>
            <person name="Peters L."/>
            <person name="Ovchinnikova G."/>
            <person name="Teshima H."/>
            <person name="Detter J.C."/>
            <person name="Han C."/>
            <person name="Tapia R."/>
            <person name="Land M."/>
            <person name="Hauser L."/>
            <person name="Kyrpides N."/>
            <person name="Ivanova N."/>
            <person name="Pagani I."/>
            <person name="Pester M."/>
            <person name="Spring S."/>
            <person name="Ollivier B."/>
            <person name="Rattei T."/>
            <person name="Klenk H.-P."/>
            <person name="Wagner M."/>
            <person name="Loy A."/>
            <person name="Woyke T."/>
        </authorList>
    </citation>
    <scope>NUCLEOTIDE SEQUENCE [LARGE SCALE GENOMIC DNA]</scope>
    <source>
        <strain evidence="11">ATCC 19365 / DSM 765 / NCIMB 8382 / VKM B-1628</strain>
    </source>
</reference>
<comment type="similarity">
    <text evidence="2 8">Belongs to the ammonia transporter channel (TC 1.A.11.2) family.</text>
</comment>
<evidence type="ECO:0000313" key="10">
    <source>
        <dbReference type="EMBL" id="AET67600.1"/>
    </source>
</evidence>
<dbReference type="KEGG" id="dor:Desor_1989"/>
<sequence length="413" mass="44435">MDFVSMLTEENAYMFNSIWVMVAAVFVFLMQPGFALMESGFSRSKNACNIWLKNLCDFLVGALVYYFIGFGLMYGDSWHGIIGINGFFNPLDQNLQIWDGMTLSPHIFLLYQTMFCATTATIISGSVAERFKFNSYLIVSAVMTGIVYPVCGHWIWGGGWLANIGFSDFAGSTAVHSVGAYAAFAGAFMVGPRIGKYKNGKSNAIPGHNIPMGLLGAFILWFGWYGFNPGSELGLDEVTFYTTITTTIAASAGGLAGLFISWIKYKKPDPTLAANGALAGLVGICTGVASVSYMGSLIIGLICGTMVVFSLQFVEKKLRVDDVVGAVSLHGCSGIIGTLLAGFLSRDAGLFYGHGGSFLLSQFIGVIAVGAFCLIVTFILFFVLKKTLGIRVSEGEELAGLDMEEHGMNAYHQ</sequence>
<dbReference type="PANTHER" id="PTHR11730:SF89">
    <property type="entry name" value="AMMONIUM TRANSPORTER SLL0108-RELATED"/>
    <property type="match status" value="1"/>
</dbReference>
<dbReference type="PATRIC" id="fig|768706.3.peg.2002"/>
<dbReference type="InterPro" id="IPR001905">
    <property type="entry name" value="Ammonium_transpt"/>
</dbReference>
<proteinExistence type="inferred from homology"/>
<dbReference type="PROSITE" id="PS01219">
    <property type="entry name" value="AMMONIUM_TRANSP"/>
    <property type="match status" value="1"/>
</dbReference>
<evidence type="ECO:0000256" key="8">
    <source>
        <dbReference type="RuleBase" id="RU362002"/>
    </source>
</evidence>
<dbReference type="Proteomes" id="UP000006346">
    <property type="component" value="Chromosome"/>
</dbReference>
<protein>
    <recommendedName>
        <fullName evidence="8">Ammonium transporter</fullName>
    </recommendedName>
</protein>
<feature type="transmembrane region" description="Helical" evidence="8">
    <location>
        <begin position="210"/>
        <end position="227"/>
    </location>
</feature>
<feature type="transmembrane region" description="Helical" evidence="8">
    <location>
        <begin position="12"/>
        <end position="30"/>
    </location>
</feature>
<dbReference type="PANTHER" id="PTHR11730">
    <property type="entry name" value="AMMONIUM TRANSPORTER"/>
    <property type="match status" value="1"/>
</dbReference>
<feature type="transmembrane region" description="Helical" evidence="8">
    <location>
        <begin position="323"/>
        <end position="343"/>
    </location>
</feature>
<dbReference type="HOGENOM" id="CLU_000445_33_1_9"/>
<evidence type="ECO:0000256" key="7">
    <source>
        <dbReference type="ARBA" id="ARBA00023177"/>
    </source>
</evidence>
<keyword evidence="3 8" id="KW-0813">Transport</keyword>
<feature type="transmembrane region" description="Helical" evidence="8">
    <location>
        <begin position="135"/>
        <end position="157"/>
    </location>
</feature>
<feature type="transmembrane region" description="Helical" evidence="8">
    <location>
        <begin position="297"/>
        <end position="314"/>
    </location>
</feature>
<dbReference type="Gene3D" id="1.10.3430.10">
    <property type="entry name" value="Ammonium transporter AmtB like domains"/>
    <property type="match status" value="1"/>
</dbReference>
<feature type="transmembrane region" description="Helical" evidence="8">
    <location>
        <begin position="363"/>
        <end position="384"/>
    </location>
</feature>
<organism evidence="10 11">
    <name type="scientific">Desulfosporosinus orientis (strain ATCC 19365 / DSM 765 / NCIMB 8382 / VKM B-1628 / Singapore I)</name>
    <name type="common">Desulfotomaculum orientis</name>
    <dbReference type="NCBI Taxonomy" id="768706"/>
    <lineage>
        <taxon>Bacteria</taxon>
        <taxon>Bacillati</taxon>
        <taxon>Bacillota</taxon>
        <taxon>Clostridia</taxon>
        <taxon>Eubacteriales</taxon>
        <taxon>Desulfitobacteriaceae</taxon>
        <taxon>Desulfosporosinus</taxon>
    </lineage>
</organism>
<evidence type="ECO:0000313" key="11">
    <source>
        <dbReference type="Proteomes" id="UP000006346"/>
    </source>
</evidence>
<feature type="transmembrane region" description="Helical" evidence="8">
    <location>
        <begin position="239"/>
        <end position="260"/>
    </location>
</feature>
<dbReference type="eggNOG" id="COG0004">
    <property type="taxonomic scope" value="Bacteria"/>
</dbReference>
<dbReference type="InterPro" id="IPR024041">
    <property type="entry name" value="NH4_transpt_AmtB-like_dom"/>
</dbReference>
<feature type="transmembrane region" description="Helical" evidence="8">
    <location>
        <begin position="169"/>
        <end position="190"/>
    </location>
</feature>
<evidence type="ECO:0000259" key="9">
    <source>
        <dbReference type="Pfam" id="PF00909"/>
    </source>
</evidence>
<dbReference type="InterPro" id="IPR018047">
    <property type="entry name" value="Ammonium_transpt_CS"/>
</dbReference>
<name>G7WDB5_DESOD</name>
<dbReference type="GO" id="GO:0008519">
    <property type="term" value="F:ammonium channel activity"/>
    <property type="evidence" value="ECO:0007669"/>
    <property type="project" value="InterPro"/>
</dbReference>
<reference evidence="10 11" key="2">
    <citation type="journal article" date="2012" name="J. Bacteriol.">
        <title>Complete genome sequences of Desulfosporosinus orientis DSM765T, Desulfosporosinus youngiae DSM17734T, Desulfosporosinus meridiei DSM13257T, and Desulfosporosinus acidiphilus DSM22704T.</title>
        <authorList>
            <person name="Pester M."/>
            <person name="Brambilla E."/>
            <person name="Alazard D."/>
            <person name="Rattei T."/>
            <person name="Weinmaier T."/>
            <person name="Han J."/>
            <person name="Lucas S."/>
            <person name="Lapidus A."/>
            <person name="Cheng J.F."/>
            <person name="Goodwin L."/>
            <person name="Pitluck S."/>
            <person name="Peters L."/>
            <person name="Ovchinnikova G."/>
            <person name="Teshima H."/>
            <person name="Detter J.C."/>
            <person name="Han C.S."/>
            <person name="Tapia R."/>
            <person name="Land M.L."/>
            <person name="Hauser L."/>
            <person name="Kyrpides N.C."/>
            <person name="Ivanova N.N."/>
            <person name="Pagani I."/>
            <person name="Huntmann M."/>
            <person name="Wei C.L."/>
            <person name="Davenport K.W."/>
            <person name="Daligault H."/>
            <person name="Chain P.S."/>
            <person name="Chen A."/>
            <person name="Mavromatis K."/>
            <person name="Markowitz V."/>
            <person name="Szeto E."/>
            <person name="Mikhailova N."/>
            <person name="Pati A."/>
            <person name="Wagner M."/>
            <person name="Woyke T."/>
            <person name="Ollivier B."/>
            <person name="Klenk H.P."/>
            <person name="Spring S."/>
            <person name="Loy A."/>
        </authorList>
    </citation>
    <scope>NUCLEOTIDE SEQUENCE [LARGE SCALE GENOMIC DNA]</scope>
    <source>
        <strain evidence="11">ATCC 19365 / DSM 765 / NCIMB 8382 / VKM B-1628</strain>
    </source>
</reference>
<dbReference type="STRING" id="768706.Desor_1989"/>
<gene>
    <name evidence="10" type="ordered locus">Desor_1989</name>
</gene>
<dbReference type="AlphaFoldDB" id="G7WDB5"/>
<dbReference type="GO" id="GO:0097272">
    <property type="term" value="P:ammonium homeostasis"/>
    <property type="evidence" value="ECO:0007669"/>
    <property type="project" value="TreeGrafter"/>
</dbReference>
<keyword evidence="5 8" id="KW-1133">Transmembrane helix</keyword>
<dbReference type="RefSeq" id="WP_014184415.1">
    <property type="nucleotide sequence ID" value="NC_016584.1"/>
</dbReference>
<evidence type="ECO:0000256" key="2">
    <source>
        <dbReference type="ARBA" id="ARBA00005887"/>
    </source>
</evidence>
<evidence type="ECO:0000256" key="5">
    <source>
        <dbReference type="ARBA" id="ARBA00022989"/>
    </source>
</evidence>
<dbReference type="Pfam" id="PF00909">
    <property type="entry name" value="Ammonium_transp"/>
    <property type="match status" value="1"/>
</dbReference>